<reference evidence="2 3" key="1">
    <citation type="journal article" date="2021" name="Plant Biotechnol. J.">
        <title>Multi-omics assisted identification of the key and species-specific regulatory components of drought-tolerant mechanisms in Gossypium stocksii.</title>
        <authorList>
            <person name="Yu D."/>
            <person name="Ke L."/>
            <person name="Zhang D."/>
            <person name="Wu Y."/>
            <person name="Sun Y."/>
            <person name="Mei J."/>
            <person name="Sun J."/>
            <person name="Sun Y."/>
        </authorList>
    </citation>
    <scope>NUCLEOTIDE SEQUENCE [LARGE SCALE GENOMIC DNA]</scope>
    <source>
        <strain evidence="3">cv. E1</strain>
        <tissue evidence="2">Leaf</tissue>
    </source>
</reference>
<organism evidence="2 3">
    <name type="scientific">Gossypium stocksii</name>
    <dbReference type="NCBI Taxonomy" id="47602"/>
    <lineage>
        <taxon>Eukaryota</taxon>
        <taxon>Viridiplantae</taxon>
        <taxon>Streptophyta</taxon>
        <taxon>Embryophyta</taxon>
        <taxon>Tracheophyta</taxon>
        <taxon>Spermatophyta</taxon>
        <taxon>Magnoliopsida</taxon>
        <taxon>eudicotyledons</taxon>
        <taxon>Gunneridae</taxon>
        <taxon>Pentapetalae</taxon>
        <taxon>rosids</taxon>
        <taxon>malvids</taxon>
        <taxon>Malvales</taxon>
        <taxon>Malvaceae</taxon>
        <taxon>Malvoideae</taxon>
        <taxon>Gossypium</taxon>
    </lineage>
</organism>
<evidence type="ECO:0000313" key="3">
    <source>
        <dbReference type="Proteomes" id="UP000828251"/>
    </source>
</evidence>
<evidence type="ECO:0000256" key="1">
    <source>
        <dbReference type="SAM" id="MobiDB-lite"/>
    </source>
</evidence>
<keyword evidence="3" id="KW-1185">Reference proteome</keyword>
<proteinExistence type="predicted"/>
<accession>A0A9D3VEX4</accession>
<name>A0A9D3VEX4_9ROSI</name>
<sequence>MSNRLQILWKIKQQLQILDLENDYFSVEFQNKNDYLYTCLGALGRSLVIISMFIDDAIGPVAKIDQNTENNSRGQFARLVVQRRKNRQLEGQNRGKDGGATSGSRFDVLSDNHDEDSGILEIGMVMDLVGGANYETTITTKFIRMVEAINKSRISRKGTLKSKGKWILLEKMSKVMVNELKSTNKVGSSIFGPSGNPFDDGYKMGPIILDDSLLSIQFQANSPNLNSKKNMVVKLGNKTRTLNINEAGGYKPTINLNQGAEIAINQQIREVMGDRLGGSSRQDLSKLTRDNPL</sequence>
<feature type="region of interest" description="Disordered" evidence="1">
    <location>
        <begin position="87"/>
        <end position="107"/>
    </location>
</feature>
<gene>
    <name evidence="2" type="ORF">J1N35_021631</name>
</gene>
<dbReference type="Proteomes" id="UP000828251">
    <property type="component" value="Unassembled WGS sequence"/>
</dbReference>
<comment type="caution">
    <text evidence="2">The sequence shown here is derived from an EMBL/GenBank/DDBJ whole genome shotgun (WGS) entry which is preliminary data.</text>
</comment>
<dbReference type="EMBL" id="JAIQCV010000007">
    <property type="protein sequence ID" value="KAH1081870.1"/>
    <property type="molecule type" value="Genomic_DNA"/>
</dbReference>
<evidence type="ECO:0000313" key="2">
    <source>
        <dbReference type="EMBL" id="KAH1081870.1"/>
    </source>
</evidence>
<dbReference type="OrthoDB" id="10663983at2759"/>
<dbReference type="AlphaFoldDB" id="A0A9D3VEX4"/>
<protein>
    <submittedName>
        <fullName evidence="2">Uncharacterized protein</fullName>
    </submittedName>
</protein>